<protein>
    <submittedName>
        <fullName evidence="2">Casein kinase I isoform delta</fullName>
    </submittedName>
</protein>
<keyword evidence="2" id="KW-0808">Transferase</keyword>
<evidence type="ECO:0000313" key="2">
    <source>
        <dbReference type="EMBL" id="KAF4732141.1"/>
    </source>
</evidence>
<dbReference type="Proteomes" id="UP000574390">
    <property type="component" value="Unassembled WGS sequence"/>
</dbReference>
<proteinExistence type="predicted"/>
<dbReference type="EMBL" id="JABANM010014775">
    <property type="protein sequence ID" value="KAF4732141.1"/>
    <property type="molecule type" value="Genomic_DNA"/>
</dbReference>
<evidence type="ECO:0000313" key="3">
    <source>
        <dbReference type="Proteomes" id="UP000574390"/>
    </source>
</evidence>
<name>A0A7J6SH55_PEROL</name>
<sequence>MLSMGKCYSKIRPPEPPDAQGSALAGIFSRNSEKTSWASQLKRIINAQATSSRERKVVKLNLNDEPAAIDEPEPPKSPAEVQFHPVVEATLFTPSPLLPSRKRLLVPEGRAYTMPNSSMGVLDLSPSPSSSGRSPRPAF</sequence>
<keyword evidence="2" id="KW-0418">Kinase</keyword>
<accession>A0A7J6SH55</accession>
<comment type="caution">
    <text evidence="2">The sequence shown here is derived from an EMBL/GenBank/DDBJ whole genome shotgun (WGS) entry which is preliminary data.</text>
</comment>
<evidence type="ECO:0000256" key="1">
    <source>
        <dbReference type="SAM" id="MobiDB-lite"/>
    </source>
</evidence>
<organism evidence="2 3">
    <name type="scientific">Perkinsus olseni</name>
    <name type="common">Perkinsus atlanticus</name>
    <dbReference type="NCBI Taxonomy" id="32597"/>
    <lineage>
        <taxon>Eukaryota</taxon>
        <taxon>Sar</taxon>
        <taxon>Alveolata</taxon>
        <taxon>Perkinsozoa</taxon>
        <taxon>Perkinsea</taxon>
        <taxon>Perkinsida</taxon>
        <taxon>Perkinsidae</taxon>
        <taxon>Perkinsus</taxon>
    </lineage>
</organism>
<feature type="region of interest" description="Disordered" evidence="1">
    <location>
        <begin position="1"/>
        <end position="22"/>
    </location>
</feature>
<dbReference type="AlphaFoldDB" id="A0A7J6SH55"/>
<gene>
    <name evidence="2" type="primary">CSNK1D_11</name>
    <name evidence="2" type="ORF">FOZ62_025677</name>
</gene>
<reference evidence="2 3" key="1">
    <citation type="submission" date="2020-04" db="EMBL/GenBank/DDBJ databases">
        <title>Perkinsus olseni comparative genomics.</title>
        <authorList>
            <person name="Bogema D.R."/>
        </authorList>
    </citation>
    <scope>NUCLEOTIDE SEQUENCE [LARGE SCALE GENOMIC DNA]</scope>
    <source>
        <strain evidence="2">ATCC PRA-205</strain>
    </source>
</reference>
<feature type="region of interest" description="Disordered" evidence="1">
    <location>
        <begin position="115"/>
        <end position="139"/>
    </location>
</feature>
<dbReference type="GO" id="GO:0016301">
    <property type="term" value="F:kinase activity"/>
    <property type="evidence" value="ECO:0007669"/>
    <property type="project" value="UniProtKB-KW"/>
</dbReference>
<feature type="compositionally biased region" description="Low complexity" evidence="1">
    <location>
        <begin position="125"/>
        <end position="139"/>
    </location>
</feature>